<evidence type="ECO:0000256" key="9">
    <source>
        <dbReference type="PROSITE-ProRule" id="PRU00322"/>
    </source>
</evidence>
<dbReference type="SMART" id="SM00443">
    <property type="entry name" value="G_patch"/>
    <property type="match status" value="1"/>
</dbReference>
<keyword evidence="2" id="KW-0479">Metal-binding</keyword>
<dbReference type="InterPro" id="IPR036443">
    <property type="entry name" value="Znf_RanBP2_sf"/>
</dbReference>
<feature type="compositionally biased region" description="Basic and acidic residues" evidence="10">
    <location>
        <begin position="867"/>
        <end position="884"/>
    </location>
</feature>
<keyword evidence="3" id="KW-0677">Repeat</keyword>
<dbReference type="PANTHER" id="PTHR13948:SF3">
    <property type="entry name" value="FI21118P1"/>
    <property type="match status" value="1"/>
</dbReference>
<dbReference type="PROSITE" id="PS50102">
    <property type="entry name" value="RRM"/>
    <property type="match status" value="1"/>
</dbReference>
<dbReference type="InterPro" id="IPR001876">
    <property type="entry name" value="Znf_RanBP2"/>
</dbReference>
<feature type="domain" description="G-patch" evidence="12">
    <location>
        <begin position="801"/>
        <end position="847"/>
    </location>
</feature>
<dbReference type="SUPFAM" id="SSF54928">
    <property type="entry name" value="RNA-binding domain, RBD"/>
    <property type="match status" value="2"/>
</dbReference>
<dbReference type="OrthoDB" id="29221at2759"/>
<feature type="compositionally biased region" description="Basic and acidic residues" evidence="10">
    <location>
        <begin position="1"/>
        <end position="14"/>
    </location>
</feature>
<evidence type="ECO:0000259" key="12">
    <source>
        <dbReference type="PROSITE" id="PS50174"/>
    </source>
</evidence>
<dbReference type="GeneID" id="20827202"/>
<comment type="subcellular location">
    <subcellularLocation>
        <location evidence="1">Nucleus</location>
    </subcellularLocation>
</comment>
<keyword evidence="15" id="KW-1185">Reference proteome</keyword>
<protein>
    <recommendedName>
        <fullName evidence="16">RNA-binding protein</fullName>
    </recommendedName>
</protein>
<feature type="compositionally biased region" description="Basic and acidic residues" evidence="10">
    <location>
        <begin position="35"/>
        <end position="49"/>
    </location>
</feature>
<evidence type="ECO:0000313" key="15">
    <source>
        <dbReference type="Proteomes" id="UP000008065"/>
    </source>
</evidence>
<dbReference type="VEuPathDB" id="FungiDB:NEUTE1DRAFT_150150"/>
<keyword evidence="6 8" id="KW-0694">RNA-binding</keyword>
<dbReference type="KEGG" id="nte:NEUTE1DRAFT150150"/>
<dbReference type="Gene3D" id="4.10.1060.10">
    <property type="entry name" value="Zinc finger, RanBP2-type"/>
    <property type="match status" value="1"/>
</dbReference>
<feature type="region of interest" description="Disordered" evidence="10">
    <location>
        <begin position="475"/>
        <end position="498"/>
    </location>
</feature>
<feature type="compositionally biased region" description="Basic and acidic residues" evidence="10">
    <location>
        <begin position="62"/>
        <end position="82"/>
    </location>
</feature>
<feature type="region of interest" description="Disordered" evidence="10">
    <location>
        <begin position="772"/>
        <end position="800"/>
    </location>
</feature>
<evidence type="ECO:0000256" key="10">
    <source>
        <dbReference type="SAM" id="MobiDB-lite"/>
    </source>
</evidence>
<dbReference type="GO" id="GO:0000398">
    <property type="term" value="P:mRNA splicing, via spliceosome"/>
    <property type="evidence" value="ECO:0007669"/>
    <property type="project" value="TreeGrafter"/>
</dbReference>
<dbReference type="AlphaFoldDB" id="F8N400"/>
<dbReference type="HOGENOM" id="CLU_012131_0_0_1"/>
<feature type="compositionally biased region" description="Polar residues" evidence="10">
    <location>
        <begin position="489"/>
        <end position="498"/>
    </location>
</feature>
<dbReference type="PROSITE" id="PS50174">
    <property type="entry name" value="G_PATCH"/>
    <property type="match status" value="1"/>
</dbReference>
<evidence type="ECO:0000259" key="11">
    <source>
        <dbReference type="PROSITE" id="PS50102"/>
    </source>
</evidence>
<evidence type="ECO:0000313" key="14">
    <source>
        <dbReference type="EMBL" id="EGO52647.1"/>
    </source>
</evidence>
<keyword evidence="4 9" id="KW-0863">Zinc-finger</keyword>
<keyword evidence="7" id="KW-0539">Nucleus</keyword>
<dbReference type="PROSITE" id="PS50199">
    <property type="entry name" value="ZF_RANBP2_2"/>
    <property type="match status" value="1"/>
</dbReference>
<evidence type="ECO:0000256" key="8">
    <source>
        <dbReference type="PROSITE-ProRule" id="PRU00176"/>
    </source>
</evidence>
<evidence type="ECO:0000256" key="2">
    <source>
        <dbReference type="ARBA" id="ARBA00022723"/>
    </source>
</evidence>
<evidence type="ECO:0000256" key="5">
    <source>
        <dbReference type="ARBA" id="ARBA00022833"/>
    </source>
</evidence>
<dbReference type="PROSITE" id="PS01358">
    <property type="entry name" value="ZF_RANBP2_1"/>
    <property type="match status" value="1"/>
</dbReference>
<dbReference type="GO" id="GO:0005634">
    <property type="term" value="C:nucleus"/>
    <property type="evidence" value="ECO:0007669"/>
    <property type="project" value="UniProtKB-SubCell"/>
</dbReference>
<evidence type="ECO:0000256" key="6">
    <source>
        <dbReference type="ARBA" id="ARBA00022884"/>
    </source>
</evidence>
<evidence type="ECO:0000256" key="3">
    <source>
        <dbReference type="ARBA" id="ARBA00022737"/>
    </source>
</evidence>
<feature type="compositionally biased region" description="Basic and acidic residues" evidence="10">
    <location>
        <begin position="476"/>
        <end position="488"/>
    </location>
</feature>
<dbReference type="InterPro" id="IPR012677">
    <property type="entry name" value="Nucleotide-bd_a/b_plait_sf"/>
</dbReference>
<accession>F8N400</accession>
<dbReference type="Gene3D" id="3.30.70.330">
    <property type="match status" value="1"/>
</dbReference>
<evidence type="ECO:0008006" key="16">
    <source>
        <dbReference type="Google" id="ProtNLM"/>
    </source>
</evidence>
<dbReference type="Proteomes" id="UP000008065">
    <property type="component" value="Unassembled WGS sequence"/>
</dbReference>
<name>F8N400_NEUT8</name>
<dbReference type="InterPro" id="IPR000467">
    <property type="entry name" value="G_patch_dom"/>
</dbReference>
<feature type="compositionally biased region" description="Gly residues" evidence="10">
    <location>
        <begin position="840"/>
        <end position="849"/>
    </location>
</feature>
<organism evidence="14 15">
    <name type="scientific">Neurospora tetrasperma (strain FGSC 2508 / ATCC MYA-4615 / P0657)</name>
    <dbReference type="NCBI Taxonomy" id="510951"/>
    <lineage>
        <taxon>Eukaryota</taxon>
        <taxon>Fungi</taxon>
        <taxon>Dikarya</taxon>
        <taxon>Ascomycota</taxon>
        <taxon>Pezizomycotina</taxon>
        <taxon>Sordariomycetes</taxon>
        <taxon>Sordariomycetidae</taxon>
        <taxon>Sordariales</taxon>
        <taxon>Sordariaceae</taxon>
        <taxon>Neurospora</taxon>
    </lineage>
</organism>
<dbReference type="RefSeq" id="XP_009856287.1">
    <property type="nucleotide sequence ID" value="XM_009857985.1"/>
</dbReference>
<feature type="region of interest" description="Disordered" evidence="10">
    <location>
        <begin position="840"/>
        <end position="884"/>
    </location>
</feature>
<keyword evidence="5" id="KW-0862">Zinc</keyword>
<dbReference type="GO" id="GO:0008270">
    <property type="term" value="F:zinc ion binding"/>
    <property type="evidence" value="ECO:0007669"/>
    <property type="project" value="UniProtKB-KW"/>
</dbReference>
<dbReference type="Pfam" id="PF01585">
    <property type="entry name" value="G-patch"/>
    <property type="match status" value="1"/>
</dbReference>
<feature type="domain" description="RRM" evidence="11">
    <location>
        <begin position="317"/>
        <end position="429"/>
    </location>
</feature>
<evidence type="ECO:0000256" key="7">
    <source>
        <dbReference type="ARBA" id="ARBA00023242"/>
    </source>
</evidence>
<proteinExistence type="predicted"/>
<feature type="region of interest" description="Disordered" evidence="10">
    <location>
        <begin position="1"/>
        <end position="152"/>
    </location>
</feature>
<dbReference type="GO" id="GO:0003723">
    <property type="term" value="F:RNA binding"/>
    <property type="evidence" value="ECO:0007669"/>
    <property type="project" value="UniProtKB-UniRule"/>
</dbReference>
<feature type="compositionally biased region" description="Basic and acidic residues" evidence="10">
    <location>
        <begin position="90"/>
        <end position="99"/>
    </location>
</feature>
<gene>
    <name evidence="14" type="ORF">NEUTE1DRAFT_150150</name>
</gene>
<dbReference type="InterPro" id="IPR035979">
    <property type="entry name" value="RBD_domain_sf"/>
</dbReference>
<dbReference type="InterPro" id="IPR000504">
    <property type="entry name" value="RRM_dom"/>
</dbReference>
<feature type="compositionally biased region" description="Basic and acidic residues" evidence="10">
    <location>
        <begin position="109"/>
        <end position="118"/>
    </location>
</feature>
<reference evidence="15" key="1">
    <citation type="journal article" date="2011" name="Genetics">
        <title>Massive changes in genome architecture accompany the transition to self-fertility in the filamentous fungus Neurospora tetrasperma.</title>
        <authorList>
            <person name="Ellison C.E."/>
            <person name="Stajich J.E."/>
            <person name="Jacobson D.J."/>
            <person name="Natvig D.O."/>
            <person name="Lapidus A."/>
            <person name="Foster B."/>
            <person name="Aerts A."/>
            <person name="Riley R."/>
            <person name="Lindquist E.A."/>
            <person name="Grigoriev I.V."/>
            <person name="Taylor J.W."/>
        </authorList>
    </citation>
    <scope>NUCLEOTIDE SEQUENCE [LARGE SCALE GENOMIC DNA]</scope>
    <source>
        <strain evidence="15">FGSC 2508 / P0657</strain>
    </source>
</reference>
<dbReference type="EMBL" id="GL891382">
    <property type="protein sequence ID" value="EGO52647.1"/>
    <property type="molecule type" value="Genomic_DNA"/>
</dbReference>
<evidence type="ECO:0000256" key="1">
    <source>
        <dbReference type="ARBA" id="ARBA00004123"/>
    </source>
</evidence>
<dbReference type="SUPFAM" id="SSF90209">
    <property type="entry name" value="Ran binding protein zinc finger-like"/>
    <property type="match status" value="1"/>
</dbReference>
<evidence type="ECO:0000256" key="4">
    <source>
        <dbReference type="ARBA" id="ARBA00022771"/>
    </source>
</evidence>
<dbReference type="PANTHER" id="PTHR13948">
    <property type="entry name" value="RNA-BINDING PROTEIN"/>
    <property type="match status" value="1"/>
</dbReference>
<evidence type="ECO:0000259" key="13">
    <source>
        <dbReference type="PROSITE" id="PS50199"/>
    </source>
</evidence>
<feature type="domain" description="RanBP2-type" evidence="13">
    <location>
        <begin position="257"/>
        <end position="286"/>
    </location>
</feature>
<sequence length="884" mass="98044">MPEDYASRARDTGGYRRRSRSPPPAYSRLPGSNDLRPKDGEYYRSREDALSPSRSLNYDNDGEYREGGGDNDGDRGRPDRGGGNRYGGAHRGDWGRHGGGDGGGGGGGRHYDVDDYRGRGRGTSPSGRHNGGYREGQSSRRHNDAPAPAPGGKIIVLQGIPEDATERDVLYGLNLVTQDPHMSTDQIKIVRFRYDSAGRRLAVVEFKRRADAETFMEQYHPDVSFPLEHTRGANSEYITLDIFFERNRSDMDDFRGDDEDWDCFKCGAVNFSYRAACFKCKTERSDDASYGYGYGGPSAGPLLTGETDEDPQQMPSQYLVIRGLEASVTEEVLARGVMKLFREETTKAPTGTHKLKSTAPGSNTANLGAKPGSLRRVFLIRNRKSNESWRYGFAEFATVEDTKSAVAKFRNSPRFTIASRAVVVSFIHTGVFIPAFEVGPDEDPRFSFQPIYNPTIRLKYWDERVYPSIHVVSVEPKSEPEGADKSSYQKDGSATDNPLTRQASLLKKFKKKEPAPGEKGIAMAPQMQMWAKKAAELHGKKLAAAGGGLGTAGLEADDEDQEPDGPLNPHWTDQYLSYADWDRMICLLCNWKVPSQETINNHGHIPYTREDLLISHEVIVHNHFKDPETKEKAAAKLVSLGNEPRSIARRTPRLKHDAPPVYTSYADFDALYCHLCHRAFKHAETVWRHEQESELHKRMLSDAQAKERAVAELAAKGKVLLTMVPDKKLRREEQRTQRYRDRAMERRQAFLQPNKPGGQLSKQMLAGLGASVSAGGDKRKEQQQQQQLQHAADDEAAAAAKKSKGAGMLAKMGWTTGAGLGAEGTGRTQAIATEAYAPGVGLGAEGGKLGDASEEAARRTKGQFSDFVEKTRDKARERFEKLQE</sequence>